<accession>A0ABX0TZ86</accession>
<dbReference type="NCBIfam" id="NF035944">
    <property type="entry name" value="PEPxxWA-CTERM"/>
    <property type="match status" value="1"/>
</dbReference>
<evidence type="ECO:0000313" key="4">
    <source>
        <dbReference type="Proteomes" id="UP000727456"/>
    </source>
</evidence>
<reference evidence="3 4" key="1">
    <citation type="submission" date="2020-03" db="EMBL/GenBank/DDBJ databases">
        <title>Genomic Encyclopedia of Type Strains, Phase III (KMG-III): the genomes of soil and plant-associated and newly described type strains.</title>
        <authorList>
            <person name="Whitman W."/>
        </authorList>
    </citation>
    <scope>NUCLEOTIDE SEQUENCE [LARGE SCALE GENOMIC DNA]</scope>
    <source>
        <strain evidence="3 4">CECT 8804</strain>
    </source>
</reference>
<feature type="domain" description="Ice-binding protein C-terminal" evidence="2">
    <location>
        <begin position="246"/>
        <end position="270"/>
    </location>
</feature>
<dbReference type="InterPro" id="IPR013424">
    <property type="entry name" value="Ice-binding_C"/>
</dbReference>
<feature type="chain" id="PRO_5045578609" description="Ice-binding protein C-terminal domain-containing protein" evidence="1">
    <location>
        <begin position="25"/>
        <end position="277"/>
    </location>
</feature>
<dbReference type="Proteomes" id="UP000727456">
    <property type="component" value="Unassembled WGS sequence"/>
</dbReference>
<protein>
    <recommendedName>
        <fullName evidence="2">Ice-binding protein C-terminal domain-containing protein</fullName>
    </recommendedName>
</protein>
<dbReference type="NCBIfam" id="TIGR02595">
    <property type="entry name" value="PEP_CTERM"/>
    <property type="match status" value="1"/>
</dbReference>
<feature type="signal peptide" evidence="1">
    <location>
        <begin position="1"/>
        <end position="24"/>
    </location>
</feature>
<gene>
    <name evidence="3" type="ORF">FHS31_002581</name>
</gene>
<proteinExistence type="predicted"/>
<name>A0ABX0TZ86_9SPHN</name>
<dbReference type="RefSeq" id="WP_167074112.1">
    <property type="nucleotide sequence ID" value="NZ_JAAOZC010000007.1"/>
</dbReference>
<evidence type="ECO:0000259" key="2">
    <source>
        <dbReference type="Pfam" id="PF07589"/>
    </source>
</evidence>
<dbReference type="EMBL" id="JAAOZC010000007">
    <property type="protein sequence ID" value="NIJ08951.1"/>
    <property type="molecule type" value="Genomic_DNA"/>
</dbReference>
<comment type="caution">
    <text evidence="3">The sequence shown here is derived from an EMBL/GenBank/DDBJ whole genome shotgun (WGS) entry which is preliminary data.</text>
</comment>
<dbReference type="Pfam" id="PF07589">
    <property type="entry name" value="PEP-CTERM"/>
    <property type="match status" value="1"/>
</dbReference>
<organism evidence="3 4">
    <name type="scientific">Sphingomonas vulcanisoli</name>
    <dbReference type="NCBI Taxonomy" id="1658060"/>
    <lineage>
        <taxon>Bacteria</taxon>
        <taxon>Pseudomonadati</taxon>
        <taxon>Pseudomonadota</taxon>
        <taxon>Alphaproteobacteria</taxon>
        <taxon>Sphingomonadales</taxon>
        <taxon>Sphingomonadaceae</taxon>
        <taxon>Sphingomonas</taxon>
    </lineage>
</organism>
<evidence type="ECO:0000256" key="1">
    <source>
        <dbReference type="SAM" id="SignalP"/>
    </source>
</evidence>
<keyword evidence="1" id="KW-0732">Signal</keyword>
<evidence type="ECO:0000313" key="3">
    <source>
        <dbReference type="EMBL" id="NIJ08951.1"/>
    </source>
</evidence>
<sequence>MLSTSLRALALIGGAFLLAEPSLAATQVSPLTTASLTSTGYTQNFDTLANTGTSNVLPVGWQISETGTSSAADGSYTANNGSANAGNAYSYGANGSTDRALGSLTSGTNSPVSFGFIFSNDTGGTITALNIGYTGEQWRLSNAASDSLTFQYSTDATDVSDAGGTWQTFSALNFASVKAGGTSTGAALDGNDAANQAAISGLLGDLSIASGQSFAIRWRDLDVTGGDNGLAVDDFSLTATSASAATVPEPASWAMMVGGFGLIGSAMRRRNRAIAAA</sequence>
<keyword evidence="4" id="KW-1185">Reference proteome</keyword>